<dbReference type="PROSITE" id="PS00135">
    <property type="entry name" value="TRYPSIN_SER"/>
    <property type="match status" value="1"/>
</dbReference>
<dbReference type="GO" id="GO:0006508">
    <property type="term" value="P:proteolysis"/>
    <property type="evidence" value="ECO:0007669"/>
    <property type="project" value="UniProtKB-KW"/>
</dbReference>
<dbReference type="InterPro" id="IPR033116">
    <property type="entry name" value="TRYPSIN_SER"/>
</dbReference>
<keyword evidence="2" id="KW-0964">Secreted</keyword>
<dbReference type="Pfam" id="PF00089">
    <property type="entry name" value="Trypsin"/>
    <property type="match status" value="1"/>
</dbReference>
<proteinExistence type="predicted"/>
<dbReference type="FunFam" id="2.40.10.10:FF:000015">
    <property type="entry name" value="Atrial natriuretic peptide-converting enzyme"/>
    <property type="match status" value="1"/>
</dbReference>
<name>A0AAV0X9F7_9HEMI</name>
<keyword evidence="8" id="KW-0732">Signal</keyword>
<evidence type="ECO:0000313" key="11">
    <source>
        <dbReference type="Proteomes" id="UP001160148"/>
    </source>
</evidence>
<keyword evidence="11" id="KW-1185">Reference proteome</keyword>
<evidence type="ECO:0000256" key="6">
    <source>
        <dbReference type="ARBA" id="ARBA00023157"/>
    </source>
</evidence>
<dbReference type="InterPro" id="IPR043504">
    <property type="entry name" value="Peptidase_S1_PA_chymotrypsin"/>
</dbReference>
<evidence type="ECO:0000256" key="7">
    <source>
        <dbReference type="RuleBase" id="RU363034"/>
    </source>
</evidence>
<dbReference type="InterPro" id="IPR001314">
    <property type="entry name" value="Peptidase_S1A"/>
</dbReference>
<evidence type="ECO:0000256" key="3">
    <source>
        <dbReference type="ARBA" id="ARBA00022670"/>
    </source>
</evidence>
<keyword evidence="4 7" id="KW-0378">Hydrolase</keyword>
<reference evidence="10 11" key="1">
    <citation type="submission" date="2023-01" db="EMBL/GenBank/DDBJ databases">
        <authorList>
            <person name="Whitehead M."/>
        </authorList>
    </citation>
    <scope>NUCLEOTIDE SEQUENCE [LARGE SCALE GENOMIC DNA]</scope>
</reference>
<accession>A0AAV0X9F7</accession>
<dbReference type="CDD" id="cd00190">
    <property type="entry name" value="Tryp_SPc"/>
    <property type="match status" value="1"/>
</dbReference>
<dbReference type="SUPFAM" id="SSF50494">
    <property type="entry name" value="Trypsin-like serine proteases"/>
    <property type="match status" value="1"/>
</dbReference>
<dbReference type="PROSITE" id="PS00134">
    <property type="entry name" value="TRYPSIN_HIS"/>
    <property type="match status" value="1"/>
</dbReference>
<dbReference type="Proteomes" id="UP001160148">
    <property type="component" value="Unassembled WGS sequence"/>
</dbReference>
<evidence type="ECO:0000256" key="4">
    <source>
        <dbReference type="ARBA" id="ARBA00022801"/>
    </source>
</evidence>
<dbReference type="InterPro" id="IPR018114">
    <property type="entry name" value="TRYPSIN_HIS"/>
</dbReference>
<organism evidence="10 11">
    <name type="scientific">Macrosiphum euphorbiae</name>
    <name type="common">potato aphid</name>
    <dbReference type="NCBI Taxonomy" id="13131"/>
    <lineage>
        <taxon>Eukaryota</taxon>
        <taxon>Metazoa</taxon>
        <taxon>Ecdysozoa</taxon>
        <taxon>Arthropoda</taxon>
        <taxon>Hexapoda</taxon>
        <taxon>Insecta</taxon>
        <taxon>Pterygota</taxon>
        <taxon>Neoptera</taxon>
        <taxon>Paraneoptera</taxon>
        <taxon>Hemiptera</taxon>
        <taxon>Sternorrhyncha</taxon>
        <taxon>Aphidomorpha</taxon>
        <taxon>Aphidoidea</taxon>
        <taxon>Aphididae</taxon>
        <taxon>Macrosiphini</taxon>
        <taxon>Macrosiphum</taxon>
    </lineage>
</organism>
<dbReference type="InterPro" id="IPR001254">
    <property type="entry name" value="Trypsin_dom"/>
</dbReference>
<comment type="caution">
    <text evidence="10">The sequence shown here is derived from an EMBL/GenBank/DDBJ whole genome shotgun (WGS) entry which is preliminary data.</text>
</comment>
<feature type="chain" id="PRO_5043381855" description="Peptidase S1 domain-containing protein" evidence="8">
    <location>
        <begin position="21"/>
        <end position="387"/>
    </location>
</feature>
<evidence type="ECO:0000259" key="9">
    <source>
        <dbReference type="PROSITE" id="PS50240"/>
    </source>
</evidence>
<evidence type="ECO:0000313" key="10">
    <source>
        <dbReference type="EMBL" id="CAI6364623.1"/>
    </source>
</evidence>
<evidence type="ECO:0000256" key="5">
    <source>
        <dbReference type="ARBA" id="ARBA00022825"/>
    </source>
</evidence>
<comment type="subcellular location">
    <subcellularLocation>
        <location evidence="1">Secreted</location>
    </subcellularLocation>
</comment>
<dbReference type="GO" id="GO:0004252">
    <property type="term" value="F:serine-type endopeptidase activity"/>
    <property type="evidence" value="ECO:0007669"/>
    <property type="project" value="InterPro"/>
</dbReference>
<keyword evidence="6" id="KW-1015">Disulfide bond</keyword>
<gene>
    <name evidence="10" type="ORF">MEUPH1_LOCUS19426</name>
</gene>
<dbReference type="AlphaFoldDB" id="A0AAV0X9F7"/>
<protein>
    <recommendedName>
        <fullName evidence="9">Peptidase S1 domain-containing protein</fullName>
    </recommendedName>
</protein>
<dbReference type="PANTHER" id="PTHR24258:SF136">
    <property type="entry name" value="GH06673P-RELATED"/>
    <property type="match status" value="1"/>
</dbReference>
<dbReference type="GO" id="GO:0005576">
    <property type="term" value="C:extracellular region"/>
    <property type="evidence" value="ECO:0007669"/>
    <property type="project" value="UniProtKB-SubCell"/>
</dbReference>
<dbReference type="Gene3D" id="2.40.10.10">
    <property type="entry name" value="Trypsin-like serine proteases"/>
    <property type="match status" value="2"/>
</dbReference>
<dbReference type="EMBL" id="CARXXK010000004">
    <property type="protein sequence ID" value="CAI6364623.1"/>
    <property type="molecule type" value="Genomic_DNA"/>
</dbReference>
<evidence type="ECO:0000256" key="8">
    <source>
        <dbReference type="SAM" id="SignalP"/>
    </source>
</evidence>
<dbReference type="SMART" id="SM00020">
    <property type="entry name" value="Tryp_SPc"/>
    <property type="match status" value="1"/>
</dbReference>
<dbReference type="PRINTS" id="PR00722">
    <property type="entry name" value="CHYMOTRYPSIN"/>
</dbReference>
<evidence type="ECO:0000256" key="1">
    <source>
        <dbReference type="ARBA" id="ARBA00004613"/>
    </source>
</evidence>
<keyword evidence="3 7" id="KW-0645">Protease</keyword>
<dbReference type="PANTHER" id="PTHR24258">
    <property type="entry name" value="SERINE PROTEASE-RELATED"/>
    <property type="match status" value="1"/>
</dbReference>
<keyword evidence="5 7" id="KW-0720">Serine protease</keyword>
<feature type="domain" description="Peptidase S1" evidence="9">
    <location>
        <begin position="134"/>
        <end position="384"/>
    </location>
</feature>
<dbReference type="PROSITE" id="PS50240">
    <property type="entry name" value="TRYPSIN_DOM"/>
    <property type="match status" value="1"/>
</dbReference>
<sequence>MGNNIFFNILLFCITLFVLCVFNTSSQQAVKTLGLNEGQICRKALRPDQEYVCTSTRYCKAFKHSLKTRNYLDICKFVGLQPIVCCPVTNYEELIEIPEMKNENPISADEKCYQYNKIKIDSKLKEEGVFYPAAVGGTDAEKQEFPHMALLGYGDSTTSGDDWRCGGSLISERWILTAAHCQESSGNKARWARLGVLERVVNEDNVVQPNDYRIVKHVIHPEYRSPSLYNDIALFRLERDVVISEDVRPICLNTDTDLSSTPLKQIATGWGRISTAGPLSDNLLKVDLDIFPTNQCNESYITNTRQLQFGILPDRMICAGSFDGEKDTCTGDSGGPLQVRHPDYPDMYIQYGITSFGKFCADKDTPGIYTRVAKYIPWIEEIAFSNN</sequence>
<feature type="signal peptide" evidence="8">
    <location>
        <begin position="1"/>
        <end position="20"/>
    </location>
</feature>
<dbReference type="InterPro" id="IPR009003">
    <property type="entry name" value="Peptidase_S1_PA"/>
</dbReference>
<evidence type="ECO:0000256" key="2">
    <source>
        <dbReference type="ARBA" id="ARBA00022525"/>
    </source>
</evidence>